<reference evidence="4" key="1">
    <citation type="submission" date="2016-10" db="EMBL/GenBank/DDBJ databases">
        <authorList>
            <person name="Varghese N."/>
            <person name="Submissions S."/>
        </authorList>
    </citation>
    <scope>NUCLEOTIDE SEQUENCE [LARGE SCALE GENOMIC DNA]</scope>
    <source>
        <strain evidence="4">DSM 45789</strain>
    </source>
</reference>
<dbReference type="EMBL" id="FPAA01000001">
    <property type="protein sequence ID" value="SFS34052.1"/>
    <property type="molecule type" value="Genomic_DNA"/>
</dbReference>
<feature type="compositionally biased region" description="Basic and acidic residues" evidence="1">
    <location>
        <begin position="173"/>
        <end position="190"/>
    </location>
</feature>
<name>A0A1I6P1I2_9BACL</name>
<proteinExistence type="predicted"/>
<feature type="region of interest" description="Disordered" evidence="1">
    <location>
        <begin position="1"/>
        <end position="242"/>
    </location>
</feature>
<keyword evidence="3" id="KW-0240">DNA-directed RNA polymerase</keyword>
<feature type="compositionally biased region" description="Basic and acidic residues" evidence="1">
    <location>
        <begin position="1"/>
        <end position="85"/>
    </location>
</feature>
<keyword evidence="2" id="KW-0812">Transmembrane</keyword>
<feature type="compositionally biased region" description="Basic and acidic residues" evidence="1">
    <location>
        <begin position="128"/>
        <end position="147"/>
    </location>
</feature>
<dbReference type="AlphaFoldDB" id="A0A1I6P1I2"/>
<organism evidence="3 4">
    <name type="scientific">Marininema halotolerans</name>
    <dbReference type="NCBI Taxonomy" id="1155944"/>
    <lineage>
        <taxon>Bacteria</taxon>
        <taxon>Bacillati</taxon>
        <taxon>Bacillota</taxon>
        <taxon>Bacilli</taxon>
        <taxon>Bacillales</taxon>
        <taxon>Thermoactinomycetaceae</taxon>
        <taxon>Marininema</taxon>
    </lineage>
</organism>
<dbReference type="GO" id="GO:0000428">
    <property type="term" value="C:DNA-directed RNA polymerase complex"/>
    <property type="evidence" value="ECO:0007669"/>
    <property type="project" value="UniProtKB-KW"/>
</dbReference>
<dbReference type="Pfam" id="PF11772">
    <property type="entry name" value="EpuA"/>
    <property type="match status" value="1"/>
</dbReference>
<keyword evidence="3" id="KW-0804">Transcription</keyword>
<evidence type="ECO:0000313" key="3">
    <source>
        <dbReference type="EMBL" id="SFS34052.1"/>
    </source>
</evidence>
<keyword evidence="4" id="KW-1185">Reference proteome</keyword>
<feature type="compositionally biased region" description="Basic and acidic residues" evidence="1">
    <location>
        <begin position="95"/>
        <end position="115"/>
    </location>
</feature>
<sequence>MQGNDDKQPRVREDGKADKQRVASHEGGDKSLPRREGSHVPEAEKETDFPTVRDDMKLADHKKAMDVPMEDPKAASNRDVHEGQREGATVSQSNDDEKTYASEKAHHSHEDDHQDQSQAHEQVSSTEKNWDDLKVDQKDGIKNHDQDDWNEPLQNWEGHLDQDWGVSPESEMDENRPKPVGELKWKKEEAVGENEEIVSAMDQQEELPSDPNPSQKDKDDESNFSSPEPEDPWTEVEPPGKTKRTRRKVLMFTLVWLPVLSLGMLIGGVLIGYSVIGEGSAGDVFSTQLWEHLYNLIYG</sequence>
<accession>A0A1I6P1I2</accession>
<keyword evidence="2" id="KW-0472">Membrane</keyword>
<dbReference type="InterPro" id="IPR024596">
    <property type="entry name" value="RNApol_su_b/EpuA"/>
</dbReference>
<protein>
    <submittedName>
        <fullName evidence="3">DNA-directed RNA polymerase subunit beta</fullName>
    </submittedName>
</protein>
<gene>
    <name evidence="3" type="ORF">SAMN05444972_101298</name>
</gene>
<evidence type="ECO:0000256" key="2">
    <source>
        <dbReference type="SAM" id="Phobius"/>
    </source>
</evidence>
<keyword evidence="2" id="KW-1133">Transmembrane helix</keyword>
<dbReference type="Proteomes" id="UP000198660">
    <property type="component" value="Unassembled WGS sequence"/>
</dbReference>
<evidence type="ECO:0000313" key="4">
    <source>
        <dbReference type="Proteomes" id="UP000198660"/>
    </source>
</evidence>
<dbReference type="RefSeq" id="WP_091832753.1">
    <property type="nucleotide sequence ID" value="NZ_FPAA01000001.1"/>
</dbReference>
<dbReference type="OrthoDB" id="2991712at2"/>
<feature type="transmembrane region" description="Helical" evidence="2">
    <location>
        <begin position="249"/>
        <end position="276"/>
    </location>
</feature>
<evidence type="ECO:0000256" key="1">
    <source>
        <dbReference type="SAM" id="MobiDB-lite"/>
    </source>
</evidence>